<comment type="caution">
    <text evidence="21">The sequence shown here is derived from an EMBL/GenBank/DDBJ whole genome shotgun (WGS) entry which is preliminary data.</text>
</comment>
<gene>
    <name evidence="21" type="ORF">DRP53_07580</name>
</gene>
<protein>
    <submittedName>
        <fullName evidence="21">Uncharacterized protein</fullName>
    </submittedName>
</protein>
<dbReference type="Gene3D" id="1.10.3810.10">
    <property type="entry name" value="Biosynthetic peptidoglycan transglycosylase-like"/>
    <property type="match status" value="1"/>
</dbReference>
<sequence length="694" mass="78586">MKTIRTVLYIILGLLVLFLGICLGAYLWLSRDLPSLEVIMTYKPPETTKIFDVKNRLVGEFFEQKREVVPIEDIPLSLQHAYIAIEDRDFYKHWGINMRRVLAAIYENIIHGRVVMGASTITQQLARNMFLTPERSITRKLKEALLAIRIERAFTKDEILERYLNQLYFGHGVYGVATASKFFFNKPVKDLDVVEAALIAAISRSPQLYSPLINKEAALRRRNIVLEVMAQCGYLDSTLLDSLKQVPIRITPPKPKPKIGQYYLEEVRKYLEFKYGYDFLYRSGASVYIAMDLDIQQRAESILDSALIELENEHKFEITRAIVDTLPYQEKSPDYIQGAIVVIDNKTGEVRALVGGRDFTRSKFNRAVQAKRQAGSAFKPFLLAAALDNGFTPADLVFDAPIRIHIPGTDTIYKPSNYDRRFLGTITLRKAIALSRNLVAVRLIRNIGPEVVMNYAYRMGIRSRLKPVISLGLGACEVSLLEMTAAYTTLANLGVKVNPILIKKIVDRDGNVLERNEPYGERVLSPQTAYVAVSTMKAVVDGGTGYRIRKVGFNSPAAGKTGTTDNYTDAWFIGFTPQFTTGIWIGFDQPRRIFRGATGGRVAAPIWGRLMKLIVKDKRDFDIPPGVVSRKICLLTGLLATRQCPKVREIYFIEGTEPKDSCNYHTFRLKKRDEFQNLDRELLNKLNSSSLPPR</sequence>
<dbReference type="InterPro" id="IPR050396">
    <property type="entry name" value="Glycosyltr_51/Transpeptidase"/>
</dbReference>
<dbReference type="FunFam" id="1.10.3810.10:FF:000001">
    <property type="entry name" value="Penicillin-binding protein 1A"/>
    <property type="match status" value="1"/>
</dbReference>
<proteinExistence type="inferred from homology"/>
<comment type="similarity">
    <text evidence="2">In the C-terminal section; belongs to the transpeptidase family.</text>
</comment>
<keyword evidence="15" id="KW-0961">Cell wall biogenesis/degradation</keyword>
<dbReference type="AlphaFoldDB" id="A0A660SG82"/>
<dbReference type="Pfam" id="PF00905">
    <property type="entry name" value="Transpeptidase"/>
    <property type="match status" value="1"/>
</dbReference>
<keyword evidence="10" id="KW-0133">Cell shape</keyword>
<organism evidence="21 22">
    <name type="scientific">candidate division WOR-3 bacterium</name>
    <dbReference type="NCBI Taxonomy" id="2052148"/>
    <lineage>
        <taxon>Bacteria</taxon>
        <taxon>Bacteria division WOR-3</taxon>
    </lineage>
</organism>
<dbReference type="EMBL" id="QNBE01000073">
    <property type="protein sequence ID" value="RKX69643.1"/>
    <property type="molecule type" value="Genomic_DNA"/>
</dbReference>
<evidence type="ECO:0000256" key="16">
    <source>
        <dbReference type="ARBA" id="ARBA00034000"/>
    </source>
</evidence>
<dbReference type="GO" id="GO:0016020">
    <property type="term" value="C:membrane"/>
    <property type="evidence" value="ECO:0007669"/>
    <property type="project" value="UniProtKB-SubCell"/>
</dbReference>
<evidence type="ECO:0000259" key="20">
    <source>
        <dbReference type="Pfam" id="PF00912"/>
    </source>
</evidence>
<dbReference type="NCBIfam" id="TIGR02074">
    <property type="entry name" value="PBP_1a_fam"/>
    <property type="match status" value="1"/>
</dbReference>
<evidence type="ECO:0000256" key="4">
    <source>
        <dbReference type="ARBA" id="ARBA00022645"/>
    </source>
</evidence>
<evidence type="ECO:0000256" key="15">
    <source>
        <dbReference type="ARBA" id="ARBA00023316"/>
    </source>
</evidence>
<dbReference type="InterPro" id="IPR023346">
    <property type="entry name" value="Lysozyme-like_dom_sf"/>
</dbReference>
<keyword evidence="13 18" id="KW-0472">Membrane</keyword>
<keyword evidence="4" id="KW-0121">Carboxypeptidase</keyword>
<keyword evidence="5" id="KW-0645">Protease</keyword>
<feature type="transmembrane region" description="Helical" evidence="18">
    <location>
        <begin position="7"/>
        <end position="29"/>
    </location>
</feature>
<feature type="domain" description="Glycosyl transferase family 51" evidence="20">
    <location>
        <begin position="56"/>
        <end position="229"/>
    </location>
</feature>
<name>A0A660SG82_UNCW3</name>
<dbReference type="GO" id="GO:0009252">
    <property type="term" value="P:peptidoglycan biosynthetic process"/>
    <property type="evidence" value="ECO:0007669"/>
    <property type="project" value="UniProtKB-KW"/>
</dbReference>
<dbReference type="InterPro" id="IPR036950">
    <property type="entry name" value="PBP_transglycosylase"/>
</dbReference>
<dbReference type="PANTHER" id="PTHR32282">
    <property type="entry name" value="BINDING PROTEIN TRANSPEPTIDASE, PUTATIVE-RELATED"/>
    <property type="match status" value="1"/>
</dbReference>
<dbReference type="GO" id="GO:0009002">
    <property type="term" value="F:serine-type D-Ala-D-Ala carboxypeptidase activity"/>
    <property type="evidence" value="ECO:0007669"/>
    <property type="project" value="UniProtKB-EC"/>
</dbReference>
<keyword evidence="14" id="KW-0511">Multifunctional enzyme</keyword>
<keyword evidence="8 18" id="KW-0812">Transmembrane</keyword>
<dbReference type="Gene3D" id="3.40.710.10">
    <property type="entry name" value="DD-peptidase/beta-lactamase superfamily"/>
    <property type="match status" value="1"/>
</dbReference>
<dbReference type="GO" id="GO:0006508">
    <property type="term" value="P:proteolysis"/>
    <property type="evidence" value="ECO:0007669"/>
    <property type="project" value="UniProtKB-KW"/>
</dbReference>
<keyword evidence="12 18" id="KW-1133">Transmembrane helix</keyword>
<comment type="catalytic activity">
    <reaction evidence="16">
        <text>Preferential cleavage: (Ac)2-L-Lys-D-Ala-|-D-Ala. Also transpeptidation of peptidyl-alanyl moieties that are N-acyl substituents of D-alanine.</text>
        <dbReference type="EC" id="3.4.16.4"/>
    </reaction>
</comment>
<evidence type="ECO:0000256" key="12">
    <source>
        <dbReference type="ARBA" id="ARBA00022989"/>
    </source>
</evidence>
<evidence type="ECO:0000259" key="19">
    <source>
        <dbReference type="Pfam" id="PF00905"/>
    </source>
</evidence>
<comment type="catalytic activity">
    <reaction evidence="17">
        <text>[GlcNAc-(1-&gt;4)-Mur2Ac(oyl-L-Ala-gamma-D-Glu-L-Lys-D-Ala-D-Ala)](n)-di-trans,octa-cis-undecaprenyl diphosphate + beta-D-GlcNAc-(1-&gt;4)-Mur2Ac(oyl-L-Ala-gamma-D-Glu-L-Lys-D-Ala-D-Ala)-di-trans,octa-cis-undecaprenyl diphosphate = [GlcNAc-(1-&gt;4)-Mur2Ac(oyl-L-Ala-gamma-D-Glu-L-Lys-D-Ala-D-Ala)](n+1)-di-trans,octa-cis-undecaprenyl diphosphate + di-trans,octa-cis-undecaprenyl diphosphate + H(+)</text>
        <dbReference type="Rhea" id="RHEA:23708"/>
        <dbReference type="Rhea" id="RHEA-COMP:9602"/>
        <dbReference type="Rhea" id="RHEA-COMP:9603"/>
        <dbReference type="ChEBI" id="CHEBI:15378"/>
        <dbReference type="ChEBI" id="CHEBI:58405"/>
        <dbReference type="ChEBI" id="CHEBI:60033"/>
        <dbReference type="ChEBI" id="CHEBI:78435"/>
        <dbReference type="EC" id="2.4.99.28"/>
    </reaction>
</comment>
<evidence type="ECO:0000313" key="21">
    <source>
        <dbReference type="EMBL" id="RKX69643.1"/>
    </source>
</evidence>
<dbReference type="Proteomes" id="UP000268469">
    <property type="component" value="Unassembled WGS sequence"/>
</dbReference>
<evidence type="ECO:0000256" key="18">
    <source>
        <dbReference type="SAM" id="Phobius"/>
    </source>
</evidence>
<comment type="similarity">
    <text evidence="3">In the N-terminal section; belongs to the glycosyltransferase 51 family.</text>
</comment>
<evidence type="ECO:0000256" key="10">
    <source>
        <dbReference type="ARBA" id="ARBA00022960"/>
    </source>
</evidence>
<dbReference type="SUPFAM" id="SSF53955">
    <property type="entry name" value="Lysozyme-like"/>
    <property type="match status" value="1"/>
</dbReference>
<dbReference type="SUPFAM" id="SSF56601">
    <property type="entry name" value="beta-lactamase/transpeptidase-like"/>
    <property type="match status" value="1"/>
</dbReference>
<evidence type="ECO:0000256" key="17">
    <source>
        <dbReference type="ARBA" id="ARBA00049902"/>
    </source>
</evidence>
<evidence type="ECO:0000256" key="6">
    <source>
        <dbReference type="ARBA" id="ARBA00022676"/>
    </source>
</evidence>
<dbReference type="PANTHER" id="PTHR32282:SF27">
    <property type="entry name" value="PENICILLIN-BINDING PROTEIN 1A"/>
    <property type="match status" value="1"/>
</dbReference>
<evidence type="ECO:0000256" key="13">
    <source>
        <dbReference type="ARBA" id="ARBA00023136"/>
    </source>
</evidence>
<keyword evidence="7" id="KW-0808">Transferase</keyword>
<evidence type="ECO:0000256" key="1">
    <source>
        <dbReference type="ARBA" id="ARBA00004370"/>
    </source>
</evidence>
<reference evidence="21 22" key="1">
    <citation type="submission" date="2018-06" db="EMBL/GenBank/DDBJ databases">
        <title>Extensive metabolic versatility and redundancy in microbially diverse, dynamic hydrothermal sediments.</title>
        <authorList>
            <person name="Dombrowski N."/>
            <person name="Teske A."/>
            <person name="Baker B.J."/>
        </authorList>
    </citation>
    <scope>NUCLEOTIDE SEQUENCE [LARGE SCALE GENOMIC DNA]</scope>
    <source>
        <strain evidence="21">B36_G15</strain>
    </source>
</reference>
<dbReference type="InterPro" id="IPR012338">
    <property type="entry name" value="Beta-lactam/transpept-like"/>
</dbReference>
<evidence type="ECO:0000256" key="9">
    <source>
        <dbReference type="ARBA" id="ARBA00022801"/>
    </source>
</evidence>
<feature type="domain" description="Penicillin-binding protein transpeptidase" evidence="19">
    <location>
        <begin position="338"/>
        <end position="612"/>
    </location>
</feature>
<evidence type="ECO:0000256" key="7">
    <source>
        <dbReference type="ARBA" id="ARBA00022679"/>
    </source>
</evidence>
<accession>A0A660SG82</accession>
<dbReference type="Pfam" id="PF00912">
    <property type="entry name" value="Transgly"/>
    <property type="match status" value="1"/>
</dbReference>
<evidence type="ECO:0000313" key="22">
    <source>
        <dbReference type="Proteomes" id="UP000268469"/>
    </source>
</evidence>
<evidence type="ECO:0000256" key="14">
    <source>
        <dbReference type="ARBA" id="ARBA00023268"/>
    </source>
</evidence>
<dbReference type="GO" id="GO:0008360">
    <property type="term" value="P:regulation of cell shape"/>
    <property type="evidence" value="ECO:0007669"/>
    <property type="project" value="UniProtKB-KW"/>
</dbReference>
<dbReference type="InterPro" id="IPR001264">
    <property type="entry name" value="Glyco_trans_51"/>
</dbReference>
<evidence type="ECO:0000256" key="8">
    <source>
        <dbReference type="ARBA" id="ARBA00022692"/>
    </source>
</evidence>
<evidence type="ECO:0000256" key="2">
    <source>
        <dbReference type="ARBA" id="ARBA00007090"/>
    </source>
</evidence>
<dbReference type="GO" id="GO:0008955">
    <property type="term" value="F:peptidoglycan glycosyltransferase activity"/>
    <property type="evidence" value="ECO:0007669"/>
    <property type="project" value="UniProtKB-EC"/>
</dbReference>
<keyword evidence="6" id="KW-0328">Glycosyltransferase</keyword>
<keyword evidence="11" id="KW-0573">Peptidoglycan synthesis</keyword>
<dbReference type="GO" id="GO:0071555">
    <property type="term" value="P:cell wall organization"/>
    <property type="evidence" value="ECO:0007669"/>
    <property type="project" value="UniProtKB-KW"/>
</dbReference>
<evidence type="ECO:0000256" key="5">
    <source>
        <dbReference type="ARBA" id="ARBA00022670"/>
    </source>
</evidence>
<comment type="subcellular location">
    <subcellularLocation>
        <location evidence="1">Membrane</location>
    </subcellularLocation>
</comment>
<dbReference type="GO" id="GO:0030288">
    <property type="term" value="C:outer membrane-bounded periplasmic space"/>
    <property type="evidence" value="ECO:0007669"/>
    <property type="project" value="TreeGrafter"/>
</dbReference>
<evidence type="ECO:0000256" key="11">
    <source>
        <dbReference type="ARBA" id="ARBA00022984"/>
    </source>
</evidence>
<dbReference type="GO" id="GO:0008658">
    <property type="term" value="F:penicillin binding"/>
    <property type="evidence" value="ECO:0007669"/>
    <property type="project" value="InterPro"/>
</dbReference>
<dbReference type="InterPro" id="IPR001460">
    <property type="entry name" value="PCN-bd_Tpept"/>
</dbReference>
<keyword evidence="9" id="KW-0378">Hydrolase</keyword>
<evidence type="ECO:0000256" key="3">
    <source>
        <dbReference type="ARBA" id="ARBA00007739"/>
    </source>
</evidence>